<name>A0A7R8X7M9_9CRUS</name>
<dbReference type="Proteomes" id="UP000677054">
    <property type="component" value="Unassembled WGS sequence"/>
</dbReference>
<protein>
    <submittedName>
        <fullName evidence="2">Uncharacterized protein</fullName>
    </submittedName>
</protein>
<dbReference type="EMBL" id="LR900147">
    <property type="protein sequence ID" value="CAD7244404.1"/>
    <property type="molecule type" value="Genomic_DNA"/>
</dbReference>
<evidence type="ECO:0000313" key="2">
    <source>
        <dbReference type="EMBL" id="CAD7244404.1"/>
    </source>
</evidence>
<feature type="compositionally biased region" description="Basic and acidic residues" evidence="1">
    <location>
        <begin position="15"/>
        <end position="24"/>
    </location>
</feature>
<evidence type="ECO:0000313" key="3">
    <source>
        <dbReference type="Proteomes" id="UP000677054"/>
    </source>
</evidence>
<proteinExistence type="predicted"/>
<dbReference type="EMBL" id="CAJPEV010000630">
    <property type="protein sequence ID" value="CAG0887078.1"/>
    <property type="molecule type" value="Genomic_DNA"/>
</dbReference>
<reference evidence="2" key="1">
    <citation type="submission" date="2020-11" db="EMBL/GenBank/DDBJ databases">
        <authorList>
            <person name="Tran Van P."/>
        </authorList>
    </citation>
    <scope>NUCLEOTIDE SEQUENCE</scope>
</reference>
<feature type="region of interest" description="Disordered" evidence="1">
    <location>
        <begin position="1"/>
        <end position="49"/>
    </location>
</feature>
<dbReference type="AlphaFoldDB" id="A0A7R8X7M9"/>
<keyword evidence="3" id="KW-1185">Reference proteome</keyword>
<gene>
    <name evidence="2" type="ORF">DSTB1V02_LOCUS4301</name>
</gene>
<organism evidence="2">
    <name type="scientific">Darwinula stevensoni</name>
    <dbReference type="NCBI Taxonomy" id="69355"/>
    <lineage>
        <taxon>Eukaryota</taxon>
        <taxon>Metazoa</taxon>
        <taxon>Ecdysozoa</taxon>
        <taxon>Arthropoda</taxon>
        <taxon>Crustacea</taxon>
        <taxon>Oligostraca</taxon>
        <taxon>Ostracoda</taxon>
        <taxon>Podocopa</taxon>
        <taxon>Podocopida</taxon>
        <taxon>Darwinulocopina</taxon>
        <taxon>Darwinuloidea</taxon>
        <taxon>Darwinulidae</taxon>
        <taxon>Darwinula</taxon>
    </lineage>
</organism>
<accession>A0A7R8X7M9</accession>
<sequence length="205" mass="23890">MNAQEFWQHFFQSKAETERPESTRRAPSRATTTFPPPTTVKERASPPPTIILPIAEDENLSSSEERNPSLLLPVLPEAPLAWTVRQPPTAVIRPTTTTSHSPNRISTWSYVDGPANASGVIVSSEKPLSTSATESKNHHCENHYFKTNYCNNDHSENHHCENHYFKTHYWKTHYCKNHYCKNHCWNTQYYKNHYRKDYYCKTQYC</sequence>
<evidence type="ECO:0000256" key="1">
    <source>
        <dbReference type="SAM" id="MobiDB-lite"/>
    </source>
</evidence>